<evidence type="ECO:0000313" key="6">
    <source>
        <dbReference type="Proteomes" id="UP001564760"/>
    </source>
</evidence>
<evidence type="ECO:0000256" key="1">
    <source>
        <dbReference type="ARBA" id="ARBA00010652"/>
    </source>
</evidence>
<dbReference type="InterPro" id="IPR000030">
    <property type="entry name" value="PPE_dom"/>
</dbReference>
<dbReference type="RefSeq" id="WP_369738683.1">
    <property type="nucleotide sequence ID" value="NZ_JBGEDP010000001.1"/>
</dbReference>
<dbReference type="SUPFAM" id="SSF140459">
    <property type="entry name" value="PE/PPE dimer-like"/>
    <property type="match status" value="1"/>
</dbReference>
<dbReference type="Gene3D" id="1.20.1260.20">
    <property type="entry name" value="PPE superfamily"/>
    <property type="match status" value="1"/>
</dbReference>
<dbReference type="EMBL" id="JBGEDP010000001">
    <property type="protein sequence ID" value="MEY8016298.1"/>
    <property type="molecule type" value="Genomic_DNA"/>
</dbReference>
<evidence type="ECO:0000313" key="5">
    <source>
        <dbReference type="EMBL" id="MEY8016298.1"/>
    </source>
</evidence>
<keyword evidence="6" id="KW-1185">Reference proteome</keyword>
<proteinExistence type="inferred from homology"/>
<dbReference type="InterPro" id="IPR048054">
    <property type="entry name" value="PecA_C"/>
</dbReference>
<dbReference type="Pfam" id="PF20729">
    <property type="entry name" value="PE-PGRS_C"/>
    <property type="match status" value="1"/>
</dbReference>
<dbReference type="Proteomes" id="UP001564760">
    <property type="component" value="Unassembled WGS sequence"/>
</dbReference>
<dbReference type="GO" id="GO:0006508">
    <property type="term" value="P:proteolysis"/>
    <property type="evidence" value="ECO:0007669"/>
    <property type="project" value="UniProtKB-KW"/>
</dbReference>
<protein>
    <submittedName>
        <fullName evidence="5">PecA family PE domain-processing aspartic protease</fullName>
    </submittedName>
</protein>
<organism evidence="5 6">
    <name type="scientific">Mycobacterium servetii</name>
    <dbReference type="NCBI Taxonomy" id="3237418"/>
    <lineage>
        <taxon>Bacteria</taxon>
        <taxon>Bacillati</taxon>
        <taxon>Actinomycetota</taxon>
        <taxon>Actinomycetes</taxon>
        <taxon>Mycobacteriales</taxon>
        <taxon>Mycobacteriaceae</taxon>
        <taxon>Mycobacterium</taxon>
    </lineage>
</organism>
<dbReference type="InterPro" id="IPR021109">
    <property type="entry name" value="Peptidase_aspartic_dom_sf"/>
</dbReference>
<feature type="domain" description="PPE" evidence="3">
    <location>
        <begin position="3"/>
        <end position="163"/>
    </location>
</feature>
<comment type="similarity">
    <text evidence="1">Belongs to the mycobacterial PPE family.</text>
</comment>
<dbReference type="NCBIfam" id="NF038019">
    <property type="entry name" value="PE_process_PecA"/>
    <property type="match status" value="1"/>
</dbReference>
<comment type="caution">
    <text evidence="5">The sequence shown here is derived from an EMBL/GenBank/DDBJ whole genome shotgun (WGS) entry which is preliminary data.</text>
</comment>
<dbReference type="GO" id="GO:0008233">
    <property type="term" value="F:peptidase activity"/>
    <property type="evidence" value="ECO:0007669"/>
    <property type="project" value="UniProtKB-KW"/>
</dbReference>
<evidence type="ECO:0000259" key="3">
    <source>
        <dbReference type="Pfam" id="PF00823"/>
    </source>
</evidence>
<evidence type="ECO:0000256" key="2">
    <source>
        <dbReference type="SAM" id="MobiDB-lite"/>
    </source>
</evidence>
<keyword evidence="5" id="KW-0378">Hydrolase</keyword>
<keyword evidence="5" id="KW-0645">Protease</keyword>
<dbReference type="Pfam" id="PF21526">
    <property type="entry name" value="PGRS"/>
    <property type="match status" value="1"/>
</dbReference>
<reference evidence="5 6" key="1">
    <citation type="submission" date="2024-08" db="EMBL/GenBank/DDBJ databases">
        <title>Mycobacterium servetensis sp. nov., a novel rapid-growing mycobacterial species recovered from a human patient in Zaragoza, Spain.</title>
        <authorList>
            <person name="Tristancho-Baro A.I."/>
            <person name="Buenestado-Serrano S."/>
            <person name="Garcia De Viedma D."/>
            <person name="Milagro-Beamonte A."/>
            <person name="Burillo N."/>
            <person name="Sanz S."/>
            <person name="Lopez-Calleja A.I."/>
            <person name="Penas-Utrilla D."/>
            <person name="Guardingo M."/>
            <person name="Garcia M.J."/>
            <person name="Vinuelas-Bayon J."/>
        </authorList>
    </citation>
    <scope>NUCLEOTIDE SEQUENCE [LARGE SCALE GENOMIC DNA]</scope>
    <source>
        <strain evidence="6">HUMS_12744610</strain>
    </source>
</reference>
<gene>
    <name evidence="5" type="ORF">AB8998_15480</name>
</gene>
<dbReference type="Pfam" id="PF00823">
    <property type="entry name" value="PPE"/>
    <property type="match status" value="1"/>
</dbReference>
<sequence>MSFFTWPPETNSALMFSGAGGGPMLAAAASWDGLADALGSAAQAFSSTTSGLAGQAWQGPAAAAMLAAATRYTSFLTAAQAQAETAATQAQAIVGAFESARAATVHPLAVAANRGQLVSLVVSNLFGQNAPAIAAAEAEYENMWATDVAAMIGYHGGVSAAAQISSWPATLEGLSAELSGALANPVQALQVELGRAEQTVVNAINAPTNTLLGRPLIGNGTDGAPGTGQAGGPGGILWGNGGNGGSGTGTQTGGPGGPAGLIGNGGTGGTGGSTAYGGAGGIGGWLLGNNGALGAPGADAPQNVTVPLTMYKTIEPIVYASVNGGQSVPLLLDTGSTGLVIPLRYIGIQHLGIPTGFGTSGYSGGLGYFYLTFQGPVDFGNGVVAPSTAYNVPIFSWPTSLSSFPTSFSDYFAPNGVVGVLGVGPNALGPGPSSPITALPGSLSQGVLINEVLGATPYLDFGPAPQGLPTLATITGAPISDLYVTVGGPYGNPAQYPTYQLGSIIDTGGVHGTLPSFVNAQEGQEIYVYAPDNLTTPLYAYNYYSSYYPTAAPNNALMNTGALPFLLHPVYLSNGGNGSMTFYV</sequence>
<feature type="domain" description="PE cleavage protein A C-terminal" evidence="4">
    <location>
        <begin position="305"/>
        <end position="579"/>
    </location>
</feature>
<dbReference type="InterPro" id="IPR048996">
    <property type="entry name" value="PGRS_rpt"/>
</dbReference>
<accession>A0ABV4C182</accession>
<feature type="region of interest" description="Disordered" evidence="2">
    <location>
        <begin position="239"/>
        <end position="266"/>
    </location>
</feature>
<dbReference type="PANTHER" id="PTHR46766:SF1">
    <property type="entry name" value="GLUTAMINE-RICH PROTEIN 2"/>
    <property type="match status" value="1"/>
</dbReference>
<evidence type="ECO:0000259" key="4">
    <source>
        <dbReference type="Pfam" id="PF20729"/>
    </source>
</evidence>
<dbReference type="InterPro" id="IPR038332">
    <property type="entry name" value="PPE_sf"/>
</dbReference>
<dbReference type="Gene3D" id="2.40.70.10">
    <property type="entry name" value="Acid Proteases"/>
    <property type="match status" value="1"/>
</dbReference>
<dbReference type="PANTHER" id="PTHR46766">
    <property type="entry name" value="GLUTAMINE-RICH PROTEIN 2"/>
    <property type="match status" value="1"/>
</dbReference>
<name>A0ABV4C182_9MYCO</name>